<comment type="caution">
    <text evidence="2">The sequence shown here is derived from an EMBL/GenBank/DDBJ whole genome shotgun (WGS) entry which is preliminary data.</text>
</comment>
<dbReference type="Proteomes" id="UP001497602">
    <property type="component" value="Unassembled WGS sequence"/>
</dbReference>
<protein>
    <submittedName>
        <fullName evidence="2">Amidohydrolase family</fullName>
    </submittedName>
</protein>
<reference evidence="2 3" key="1">
    <citation type="submission" date="2024-05" db="EMBL/GenBank/DDBJ databases">
        <authorList>
            <person name="Duchaud E."/>
        </authorList>
    </citation>
    <scope>NUCLEOTIDE SEQUENCE [LARGE SCALE GENOMIC DNA]</scope>
    <source>
        <strain evidence="2">Ena-SAMPLE-TAB-13-05-2024-13:56:06:370-140305</strain>
    </source>
</reference>
<organism evidence="2 3">
    <name type="scientific">Tenacibaculum vairaonense</name>
    <dbReference type="NCBI Taxonomy" id="3137860"/>
    <lineage>
        <taxon>Bacteria</taxon>
        <taxon>Pseudomonadati</taxon>
        <taxon>Bacteroidota</taxon>
        <taxon>Flavobacteriia</taxon>
        <taxon>Flavobacteriales</taxon>
        <taxon>Flavobacteriaceae</taxon>
        <taxon>Tenacibaculum</taxon>
    </lineage>
</organism>
<evidence type="ECO:0000259" key="1">
    <source>
        <dbReference type="Pfam" id="PF04909"/>
    </source>
</evidence>
<name>A0ABM9PLD9_9FLAO</name>
<feature type="domain" description="Amidohydrolase-related" evidence="1">
    <location>
        <begin position="239"/>
        <end position="473"/>
    </location>
</feature>
<gene>
    <name evidence="2" type="ORF">T190115A13A_210063</name>
</gene>
<dbReference type="InterPro" id="IPR006680">
    <property type="entry name" value="Amidohydro-rel"/>
</dbReference>
<evidence type="ECO:0000313" key="3">
    <source>
        <dbReference type="Proteomes" id="UP001497602"/>
    </source>
</evidence>
<dbReference type="SUPFAM" id="SSF51556">
    <property type="entry name" value="Metallo-dependent hydrolases"/>
    <property type="match status" value="1"/>
</dbReference>
<dbReference type="EMBL" id="CAXJRC010000013">
    <property type="protein sequence ID" value="CAL2106409.1"/>
    <property type="molecule type" value="Genomic_DNA"/>
</dbReference>
<dbReference type="Gene3D" id="3.20.20.140">
    <property type="entry name" value="Metal-dependent hydrolases"/>
    <property type="match status" value="1"/>
</dbReference>
<sequence length="476" mass="56301">MILPEKIIDMHVHIFNLKYIPIFGAIKAYAPFIKDAHAKAAEIVLLIATGKSRFKELEAFKNMSFEDTRKTIDVKMLEEENDVLAENIVDLLDDHEIERLMDEEYFYEAVYDIENDQLDKEIFTVIGGMKSAKQAKALKLFSIKRKLRKLIKKIISGFHFLKWFLFMTRSEKKVYEKMKKSYPSVNTFVFHMLDGYHYFKDSSSAFGNPAYYRIEEQIKRMKKMLDLHTDLIGFLPYNPKRPESLRLIKKYMNQERFIGVKFYPSFGYKPINDPDEEVNRNNKELFRFCIEYDIPILTHCTNEGFQAQPGISGENCNPKYWEELLSIQEFKNLRICMGHAGGVDGWFDDFDPDEGEVFTGSEDEAGNIEYPYAKKMYELCVKFPNVYCEVGFLSHVKNDGRMENYVKRLQYLFENNNETYKFSDKVMYGSDWHILYNHGIQYDYDKEYIGIFNKPVLKEYIENFFNKNAAKFLTMF</sequence>
<keyword evidence="3" id="KW-1185">Reference proteome</keyword>
<dbReference type="InterPro" id="IPR032466">
    <property type="entry name" value="Metal_Hydrolase"/>
</dbReference>
<proteinExistence type="predicted"/>
<evidence type="ECO:0000313" key="2">
    <source>
        <dbReference type="EMBL" id="CAL2106409.1"/>
    </source>
</evidence>
<accession>A0ABM9PLD9</accession>
<dbReference type="Pfam" id="PF04909">
    <property type="entry name" value="Amidohydro_2"/>
    <property type="match status" value="1"/>
</dbReference>